<sequence>MKPPTTTIVAHEEPIIIPPNGVFTDWEAEIGIVIGKRGKFISADEAYDYVAGYTAVNDISERELKGDEWFDWLNGKWYDTFAPVGPCLTTTDEIPDPNSLRIACRVNGETKQDANTGHMIFNCAEIVEFTSTLVTLEPGDIISTGTPAGVGHPDQKLVDGDVVEVEIEKIGVLRNPVVQG</sequence>
<dbReference type="Pfam" id="PF01557">
    <property type="entry name" value="FAA_hydrolase"/>
    <property type="match status" value="1"/>
</dbReference>
<proteinExistence type="inferred from homology"/>
<dbReference type="GO" id="GO:0003824">
    <property type="term" value="F:catalytic activity"/>
    <property type="evidence" value="ECO:0007669"/>
    <property type="project" value="InterPro"/>
</dbReference>
<organism evidence="4 5">
    <name type="scientific">Geodia barretti</name>
    <name type="common">Barrett's horny sponge</name>
    <dbReference type="NCBI Taxonomy" id="519541"/>
    <lineage>
        <taxon>Eukaryota</taxon>
        <taxon>Metazoa</taxon>
        <taxon>Porifera</taxon>
        <taxon>Demospongiae</taxon>
        <taxon>Heteroscleromorpha</taxon>
        <taxon>Tetractinellida</taxon>
        <taxon>Astrophorina</taxon>
        <taxon>Geodiidae</taxon>
        <taxon>Geodia</taxon>
    </lineage>
</organism>
<evidence type="ECO:0000313" key="4">
    <source>
        <dbReference type="EMBL" id="CAI8047383.1"/>
    </source>
</evidence>
<dbReference type="InterPro" id="IPR036663">
    <property type="entry name" value="Fumarylacetoacetase_C_sf"/>
</dbReference>
<name>A0AA35TG84_GEOBA</name>
<evidence type="ECO:0000256" key="2">
    <source>
        <dbReference type="ARBA" id="ARBA00022723"/>
    </source>
</evidence>
<dbReference type="Proteomes" id="UP001174909">
    <property type="component" value="Unassembled WGS sequence"/>
</dbReference>
<feature type="domain" description="Fumarylacetoacetase-like C-terminal" evidence="3">
    <location>
        <begin position="4"/>
        <end position="178"/>
    </location>
</feature>
<dbReference type="InterPro" id="IPR011234">
    <property type="entry name" value="Fumarylacetoacetase-like_C"/>
</dbReference>
<comment type="caution">
    <text evidence="4">The sequence shown here is derived from an EMBL/GenBank/DDBJ whole genome shotgun (WGS) entry which is preliminary data.</text>
</comment>
<dbReference type="PANTHER" id="PTHR42796">
    <property type="entry name" value="FUMARYLACETOACETATE HYDROLASE DOMAIN-CONTAINING PROTEIN 2A-RELATED"/>
    <property type="match status" value="1"/>
</dbReference>
<dbReference type="InterPro" id="IPR051121">
    <property type="entry name" value="FAH"/>
</dbReference>
<dbReference type="Gene3D" id="3.90.850.10">
    <property type="entry name" value="Fumarylacetoacetase-like, C-terminal domain"/>
    <property type="match status" value="1"/>
</dbReference>
<evidence type="ECO:0000313" key="5">
    <source>
        <dbReference type="Proteomes" id="UP001174909"/>
    </source>
</evidence>
<gene>
    <name evidence="4" type="ORF">GBAR_LOCUS26186</name>
</gene>
<protein>
    <submittedName>
        <fullName evidence="4">Uncharacterized protein MJ1656</fullName>
    </submittedName>
</protein>
<dbReference type="PANTHER" id="PTHR42796:SF4">
    <property type="entry name" value="FUMARYLACETOACETATE HYDROLASE DOMAIN-CONTAINING PROTEIN 2A"/>
    <property type="match status" value="1"/>
</dbReference>
<dbReference type="SUPFAM" id="SSF56529">
    <property type="entry name" value="FAH"/>
    <property type="match status" value="1"/>
</dbReference>
<dbReference type="EMBL" id="CASHTH010003633">
    <property type="protein sequence ID" value="CAI8047383.1"/>
    <property type="molecule type" value="Genomic_DNA"/>
</dbReference>
<accession>A0AA35TG84</accession>
<evidence type="ECO:0000256" key="1">
    <source>
        <dbReference type="ARBA" id="ARBA00010211"/>
    </source>
</evidence>
<keyword evidence="2" id="KW-0479">Metal-binding</keyword>
<dbReference type="AlphaFoldDB" id="A0AA35TG84"/>
<dbReference type="GO" id="GO:0046872">
    <property type="term" value="F:metal ion binding"/>
    <property type="evidence" value="ECO:0007669"/>
    <property type="project" value="UniProtKB-KW"/>
</dbReference>
<dbReference type="GO" id="GO:0044281">
    <property type="term" value="P:small molecule metabolic process"/>
    <property type="evidence" value="ECO:0007669"/>
    <property type="project" value="UniProtKB-ARBA"/>
</dbReference>
<keyword evidence="5" id="KW-1185">Reference proteome</keyword>
<reference evidence="4" key="1">
    <citation type="submission" date="2023-03" db="EMBL/GenBank/DDBJ databases">
        <authorList>
            <person name="Steffen K."/>
            <person name="Cardenas P."/>
        </authorList>
    </citation>
    <scope>NUCLEOTIDE SEQUENCE</scope>
</reference>
<evidence type="ECO:0000259" key="3">
    <source>
        <dbReference type="Pfam" id="PF01557"/>
    </source>
</evidence>
<comment type="similarity">
    <text evidence="1">Belongs to the FAH family.</text>
</comment>